<feature type="region of interest" description="Disordered" evidence="1">
    <location>
        <begin position="316"/>
        <end position="345"/>
    </location>
</feature>
<evidence type="ECO:0000313" key="3">
    <source>
        <dbReference type="EMBL" id="EFX88155.1"/>
    </source>
</evidence>
<evidence type="ECO:0000259" key="2">
    <source>
        <dbReference type="PROSITE" id="PS50097"/>
    </source>
</evidence>
<dbReference type="GO" id="GO:0005634">
    <property type="term" value="C:nucleus"/>
    <property type="evidence" value="ECO:0000318"/>
    <property type="project" value="GO_Central"/>
</dbReference>
<dbReference type="InterPro" id="IPR011333">
    <property type="entry name" value="SKP1/BTB/POZ_sf"/>
</dbReference>
<evidence type="ECO:0000313" key="4">
    <source>
        <dbReference type="Proteomes" id="UP000000305"/>
    </source>
</evidence>
<name>E9FXT5_DAPPU</name>
<dbReference type="Pfam" id="PF00651">
    <property type="entry name" value="BTB"/>
    <property type="match status" value="1"/>
</dbReference>
<gene>
    <name evidence="3" type="ORF">DAPPUDRAFT_305717</name>
</gene>
<dbReference type="OrthoDB" id="10249567at2759"/>
<reference evidence="3 4" key="1">
    <citation type="journal article" date="2011" name="Science">
        <title>The ecoresponsive genome of Daphnia pulex.</title>
        <authorList>
            <person name="Colbourne J.K."/>
            <person name="Pfrender M.E."/>
            <person name="Gilbert D."/>
            <person name="Thomas W.K."/>
            <person name="Tucker A."/>
            <person name="Oakley T.H."/>
            <person name="Tokishita S."/>
            <person name="Aerts A."/>
            <person name="Arnold G.J."/>
            <person name="Basu M.K."/>
            <person name="Bauer D.J."/>
            <person name="Caceres C.E."/>
            <person name="Carmel L."/>
            <person name="Casola C."/>
            <person name="Choi J.H."/>
            <person name="Detter J.C."/>
            <person name="Dong Q."/>
            <person name="Dusheyko S."/>
            <person name="Eads B.D."/>
            <person name="Frohlich T."/>
            <person name="Geiler-Samerotte K.A."/>
            <person name="Gerlach D."/>
            <person name="Hatcher P."/>
            <person name="Jogdeo S."/>
            <person name="Krijgsveld J."/>
            <person name="Kriventseva E.V."/>
            <person name="Kultz D."/>
            <person name="Laforsch C."/>
            <person name="Lindquist E."/>
            <person name="Lopez J."/>
            <person name="Manak J.R."/>
            <person name="Muller J."/>
            <person name="Pangilinan J."/>
            <person name="Patwardhan R.P."/>
            <person name="Pitluck S."/>
            <person name="Pritham E.J."/>
            <person name="Rechtsteiner A."/>
            <person name="Rho M."/>
            <person name="Rogozin I.B."/>
            <person name="Sakarya O."/>
            <person name="Salamov A."/>
            <person name="Schaack S."/>
            <person name="Shapiro H."/>
            <person name="Shiga Y."/>
            <person name="Skalitzky C."/>
            <person name="Smith Z."/>
            <person name="Souvorov A."/>
            <person name="Sung W."/>
            <person name="Tang Z."/>
            <person name="Tsuchiya D."/>
            <person name="Tu H."/>
            <person name="Vos H."/>
            <person name="Wang M."/>
            <person name="Wolf Y.I."/>
            <person name="Yamagata H."/>
            <person name="Yamada T."/>
            <person name="Ye Y."/>
            <person name="Shaw J.R."/>
            <person name="Andrews J."/>
            <person name="Crease T.J."/>
            <person name="Tang H."/>
            <person name="Lucas S.M."/>
            <person name="Robertson H.M."/>
            <person name="Bork P."/>
            <person name="Koonin E.V."/>
            <person name="Zdobnov E.M."/>
            <person name="Grigoriev I.V."/>
            <person name="Lynch M."/>
            <person name="Boore J.L."/>
        </authorList>
    </citation>
    <scope>NUCLEOTIDE SEQUENCE [LARGE SCALE GENOMIC DNA]</scope>
</reference>
<feature type="domain" description="BTB" evidence="2">
    <location>
        <begin position="220"/>
        <end position="288"/>
    </location>
</feature>
<feature type="compositionally biased region" description="Basic and acidic residues" evidence="1">
    <location>
        <begin position="335"/>
        <end position="345"/>
    </location>
</feature>
<organism evidence="3 4">
    <name type="scientific">Daphnia pulex</name>
    <name type="common">Water flea</name>
    <dbReference type="NCBI Taxonomy" id="6669"/>
    <lineage>
        <taxon>Eukaryota</taxon>
        <taxon>Metazoa</taxon>
        <taxon>Ecdysozoa</taxon>
        <taxon>Arthropoda</taxon>
        <taxon>Crustacea</taxon>
        <taxon>Branchiopoda</taxon>
        <taxon>Diplostraca</taxon>
        <taxon>Cladocera</taxon>
        <taxon>Anomopoda</taxon>
        <taxon>Daphniidae</taxon>
        <taxon>Daphnia</taxon>
    </lineage>
</organism>
<dbReference type="GO" id="GO:0005737">
    <property type="term" value="C:cytoplasm"/>
    <property type="evidence" value="ECO:0000318"/>
    <property type="project" value="GO_Central"/>
</dbReference>
<dbReference type="InParanoid" id="E9FXT5"/>
<dbReference type="PROSITE" id="PS50097">
    <property type="entry name" value="BTB"/>
    <property type="match status" value="1"/>
</dbReference>
<dbReference type="Proteomes" id="UP000000305">
    <property type="component" value="Unassembled WGS sequence"/>
</dbReference>
<accession>E9FXT5</accession>
<dbReference type="GO" id="GO:0031625">
    <property type="term" value="F:ubiquitin protein ligase binding"/>
    <property type="evidence" value="ECO:0000318"/>
    <property type="project" value="GO_Central"/>
</dbReference>
<sequence length="345" mass="39758">MAFKFEVIDVMTRVKWFTQLKTQKKETKNKTSEAINTGSVFEEPLDGVFQLNHFDRSIPFFKIACKYSLIEDLPEADEYNLAYRIDVCLKQMESQEIFDHQERNAAKRRKVYPSKAGVVSTDKVAQSTPHNMKRPCSVWLNFNRDEKKLLKANSRSVIIDGQQLTIDSEWTEQFFVKLDPSYSLSVPLICVFWMKFANTDHGEMNVVKHLTNLFVRQSSCDVQFCFKGGRNVGGHATILAARSPVFAAMFQHDMLEKKTGRVVIEDIKPEIFNDLLHYIYSGRIPAPLNEKTAQLMFMAADKYNIDDLERRLRHFPSLPNAGDQRPRLVDLGTPELDRENQGSFS</sequence>
<protein>
    <recommendedName>
        <fullName evidence="2">BTB domain-containing protein</fullName>
    </recommendedName>
</protein>
<dbReference type="InterPro" id="IPR000210">
    <property type="entry name" value="BTB/POZ_dom"/>
</dbReference>
<dbReference type="SUPFAM" id="SSF54695">
    <property type="entry name" value="POZ domain"/>
    <property type="match status" value="1"/>
</dbReference>
<dbReference type="eggNOG" id="KOG1987">
    <property type="taxonomic scope" value="Eukaryota"/>
</dbReference>
<dbReference type="Gene3D" id="3.30.710.10">
    <property type="entry name" value="Potassium Channel Kv1.1, Chain A"/>
    <property type="match status" value="1"/>
</dbReference>
<dbReference type="AlphaFoldDB" id="E9FXT5"/>
<dbReference type="FunFam" id="3.30.710.10:FF:000159">
    <property type="entry name" value="Speckle-type POZ protein B"/>
    <property type="match status" value="1"/>
</dbReference>
<dbReference type="GO" id="GO:0030162">
    <property type="term" value="P:regulation of proteolysis"/>
    <property type="evidence" value="ECO:0000318"/>
    <property type="project" value="GO_Central"/>
</dbReference>
<dbReference type="PhylomeDB" id="E9FXT5"/>
<dbReference type="GO" id="GO:0043161">
    <property type="term" value="P:proteasome-mediated ubiquitin-dependent protein catabolic process"/>
    <property type="evidence" value="ECO:0000318"/>
    <property type="project" value="GO_Central"/>
</dbReference>
<dbReference type="PANTHER" id="PTHR24413">
    <property type="entry name" value="SPECKLE-TYPE POZ PROTEIN"/>
    <property type="match status" value="1"/>
</dbReference>
<dbReference type="KEGG" id="dpx:DAPPUDRAFT_305717"/>
<dbReference type="SMART" id="SM00225">
    <property type="entry name" value="BTB"/>
    <property type="match status" value="1"/>
</dbReference>
<dbReference type="EMBL" id="GL732526">
    <property type="protein sequence ID" value="EFX88155.1"/>
    <property type="molecule type" value="Genomic_DNA"/>
</dbReference>
<dbReference type="HOGENOM" id="CLU_050585_1_0_1"/>
<proteinExistence type="predicted"/>
<evidence type="ECO:0000256" key="1">
    <source>
        <dbReference type="SAM" id="MobiDB-lite"/>
    </source>
</evidence>
<keyword evidence="4" id="KW-1185">Reference proteome</keyword>